<protein>
    <recommendedName>
        <fullName evidence="3">PilZ domain-containing protein</fullName>
    </recommendedName>
</protein>
<evidence type="ECO:0000313" key="2">
    <source>
        <dbReference type="Proteomes" id="UP000315440"/>
    </source>
</evidence>
<dbReference type="Proteomes" id="UP000315440">
    <property type="component" value="Unassembled WGS sequence"/>
</dbReference>
<proteinExistence type="predicted"/>
<keyword evidence="2" id="KW-1185">Reference proteome</keyword>
<sequence>MPNPVISETIAKLPCHVELPTEWRENLAREGIISTVENDARRFARKRLPGKGLIEITDPIPTAHHEHRVAVVHSRDISRSGVSFVHAEELYPTETGRLWLEDRRLDFEVTRCERIAPRCYVICAAIAE</sequence>
<comment type="caution">
    <text evidence="1">The sequence shown here is derived from an EMBL/GenBank/DDBJ whole genome shotgun (WGS) entry which is preliminary data.</text>
</comment>
<name>A0A5C5ZNE8_9BACT</name>
<gene>
    <name evidence="1" type="ORF">Mal64_24600</name>
</gene>
<evidence type="ECO:0000313" key="1">
    <source>
        <dbReference type="EMBL" id="TWT88969.1"/>
    </source>
</evidence>
<dbReference type="RefSeq" id="WP_197525695.1">
    <property type="nucleotide sequence ID" value="NZ_SJPQ01000002.1"/>
</dbReference>
<reference evidence="1 2" key="1">
    <citation type="submission" date="2019-02" db="EMBL/GenBank/DDBJ databases">
        <title>Deep-cultivation of Planctomycetes and their phenomic and genomic characterization uncovers novel biology.</title>
        <authorList>
            <person name="Wiegand S."/>
            <person name="Jogler M."/>
            <person name="Boedeker C."/>
            <person name="Pinto D."/>
            <person name="Vollmers J."/>
            <person name="Rivas-Marin E."/>
            <person name="Kohn T."/>
            <person name="Peeters S.H."/>
            <person name="Heuer A."/>
            <person name="Rast P."/>
            <person name="Oberbeckmann S."/>
            <person name="Bunk B."/>
            <person name="Jeske O."/>
            <person name="Meyerdierks A."/>
            <person name="Storesund J.E."/>
            <person name="Kallscheuer N."/>
            <person name="Luecker S."/>
            <person name="Lage O.M."/>
            <person name="Pohl T."/>
            <person name="Merkel B.J."/>
            <person name="Hornburger P."/>
            <person name="Mueller R.-W."/>
            <person name="Bruemmer F."/>
            <person name="Labrenz M."/>
            <person name="Spormann A.M."/>
            <person name="Op Den Camp H."/>
            <person name="Overmann J."/>
            <person name="Amann R."/>
            <person name="Jetten M.S.M."/>
            <person name="Mascher T."/>
            <person name="Medema M.H."/>
            <person name="Devos D.P."/>
            <person name="Kaster A.-K."/>
            <person name="Ovreas L."/>
            <person name="Rohde M."/>
            <person name="Galperin M.Y."/>
            <person name="Jogler C."/>
        </authorList>
    </citation>
    <scope>NUCLEOTIDE SEQUENCE [LARGE SCALE GENOMIC DNA]</scope>
    <source>
        <strain evidence="1 2">Mal64</strain>
    </source>
</reference>
<dbReference type="EMBL" id="SJPQ01000002">
    <property type="protein sequence ID" value="TWT88969.1"/>
    <property type="molecule type" value="Genomic_DNA"/>
</dbReference>
<organism evidence="1 2">
    <name type="scientific">Pseudobythopirellula maris</name>
    <dbReference type="NCBI Taxonomy" id="2527991"/>
    <lineage>
        <taxon>Bacteria</taxon>
        <taxon>Pseudomonadati</taxon>
        <taxon>Planctomycetota</taxon>
        <taxon>Planctomycetia</taxon>
        <taxon>Pirellulales</taxon>
        <taxon>Lacipirellulaceae</taxon>
        <taxon>Pseudobythopirellula</taxon>
    </lineage>
</organism>
<dbReference type="AlphaFoldDB" id="A0A5C5ZNE8"/>
<accession>A0A5C5ZNE8</accession>
<evidence type="ECO:0008006" key="3">
    <source>
        <dbReference type="Google" id="ProtNLM"/>
    </source>
</evidence>